<dbReference type="AlphaFoldDB" id="A0A0B2VJN5"/>
<reference evidence="1 2" key="1">
    <citation type="submission" date="2014-11" db="EMBL/GenBank/DDBJ databases">
        <title>Genetic blueprint of the zoonotic pathogen Toxocara canis.</title>
        <authorList>
            <person name="Zhu X.-Q."/>
            <person name="Korhonen P.K."/>
            <person name="Cai H."/>
            <person name="Young N.D."/>
            <person name="Nejsum P."/>
            <person name="von Samson-Himmelstjerna G."/>
            <person name="Boag P.R."/>
            <person name="Tan P."/>
            <person name="Li Q."/>
            <person name="Min J."/>
            <person name="Yang Y."/>
            <person name="Wang X."/>
            <person name="Fang X."/>
            <person name="Hall R.S."/>
            <person name="Hofmann A."/>
            <person name="Sternberg P.W."/>
            <person name="Jex A.R."/>
            <person name="Gasser R.B."/>
        </authorList>
    </citation>
    <scope>NUCLEOTIDE SEQUENCE [LARGE SCALE GENOMIC DNA]</scope>
    <source>
        <strain evidence="1">PN_DK_2014</strain>
    </source>
</reference>
<organism evidence="1 2">
    <name type="scientific">Toxocara canis</name>
    <name type="common">Canine roundworm</name>
    <dbReference type="NCBI Taxonomy" id="6265"/>
    <lineage>
        <taxon>Eukaryota</taxon>
        <taxon>Metazoa</taxon>
        <taxon>Ecdysozoa</taxon>
        <taxon>Nematoda</taxon>
        <taxon>Chromadorea</taxon>
        <taxon>Rhabditida</taxon>
        <taxon>Spirurina</taxon>
        <taxon>Ascaridomorpha</taxon>
        <taxon>Ascaridoidea</taxon>
        <taxon>Toxocaridae</taxon>
        <taxon>Toxocara</taxon>
    </lineage>
</organism>
<dbReference type="EMBL" id="JPKZ01001474">
    <property type="protein sequence ID" value="KHN81768.1"/>
    <property type="molecule type" value="Genomic_DNA"/>
</dbReference>
<dbReference type="Proteomes" id="UP000031036">
    <property type="component" value="Unassembled WGS sequence"/>
</dbReference>
<sequence>MTLQRLEQKMCLQPSTFINGRINEPSALDCLGQSGQKIQHADRSENTSRLLRYALQNGGRSFGSVWGSSCRQVGRSRGEQFTAQLSRSKQARRTITANDNQTLTIRLWHHRVTYATFTQKALRREDMQINEYKYRFPRI</sequence>
<comment type="caution">
    <text evidence="1">The sequence shown here is derived from an EMBL/GenBank/DDBJ whole genome shotgun (WGS) entry which is preliminary data.</text>
</comment>
<proteinExistence type="predicted"/>
<evidence type="ECO:0000313" key="2">
    <source>
        <dbReference type="Proteomes" id="UP000031036"/>
    </source>
</evidence>
<protein>
    <submittedName>
        <fullName evidence="1">Uncharacterized protein</fullName>
    </submittedName>
</protein>
<gene>
    <name evidence="1" type="ORF">Tcan_15262</name>
</gene>
<keyword evidence="2" id="KW-1185">Reference proteome</keyword>
<name>A0A0B2VJN5_TOXCA</name>
<accession>A0A0B2VJN5</accession>
<evidence type="ECO:0000313" key="1">
    <source>
        <dbReference type="EMBL" id="KHN81768.1"/>
    </source>
</evidence>